<proteinExistence type="predicted"/>
<dbReference type="Gene3D" id="3.60.21.10">
    <property type="match status" value="1"/>
</dbReference>
<dbReference type="EMBL" id="CAEZYH010000047">
    <property type="protein sequence ID" value="CAB4722251.1"/>
    <property type="molecule type" value="Genomic_DNA"/>
</dbReference>
<dbReference type="InterPro" id="IPR004843">
    <property type="entry name" value="Calcineurin-like_PHP"/>
</dbReference>
<dbReference type="CDD" id="cd00840">
    <property type="entry name" value="MPP_Mre11_N"/>
    <property type="match status" value="1"/>
</dbReference>
<dbReference type="InterPro" id="IPR041796">
    <property type="entry name" value="Mre11_N"/>
</dbReference>
<evidence type="ECO:0000313" key="8">
    <source>
        <dbReference type="EMBL" id="CAB5025334.1"/>
    </source>
</evidence>
<dbReference type="InterPro" id="IPR050535">
    <property type="entry name" value="DNA_Repair-Maintenance_Comp"/>
</dbReference>
<feature type="domain" description="Calcineurin-like phosphoesterase" evidence="2">
    <location>
        <begin position="5"/>
        <end position="203"/>
    </location>
</feature>
<protein>
    <submittedName>
        <fullName evidence="4">Unannotated protein</fullName>
    </submittedName>
</protein>
<dbReference type="EMBL" id="CAFBPS010000024">
    <property type="protein sequence ID" value="CAB5025334.1"/>
    <property type="molecule type" value="Genomic_DNA"/>
</dbReference>
<dbReference type="EMBL" id="CAFAAL010000108">
    <property type="protein sequence ID" value="CAB4810031.1"/>
    <property type="molecule type" value="Genomic_DNA"/>
</dbReference>
<keyword evidence="1" id="KW-0378">Hydrolase</keyword>
<evidence type="ECO:0000313" key="4">
    <source>
        <dbReference type="EMBL" id="CAB4769651.1"/>
    </source>
</evidence>
<evidence type="ECO:0000313" key="6">
    <source>
        <dbReference type="EMBL" id="CAB4871669.1"/>
    </source>
</evidence>
<dbReference type="EMBL" id="CAEZZP010000035">
    <property type="protein sequence ID" value="CAB4769651.1"/>
    <property type="molecule type" value="Genomic_DNA"/>
</dbReference>
<gene>
    <name evidence="3" type="ORF">UFOPK2658_01122</name>
    <name evidence="4" type="ORF">UFOPK2880_00737</name>
    <name evidence="5" type="ORF">UFOPK3004_01175</name>
    <name evidence="6" type="ORF">UFOPK3304_01039</name>
    <name evidence="7" type="ORF">UFOPK3494_00854</name>
    <name evidence="8" type="ORF">UFOPK4134_00527</name>
</gene>
<dbReference type="PANTHER" id="PTHR30337:SF7">
    <property type="entry name" value="PHOSPHOESTERASE"/>
    <property type="match status" value="1"/>
</dbReference>
<dbReference type="Pfam" id="PF00149">
    <property type="entry name" value="Metallophos"/>
    <property type="match status" value="1"/>
</dbReference>
<dbReference type="PANTHER" id="PTHR30337">
    <property type="entry name" value="COMPONENT OF ATP-DEPENDENT DSDNA EXONUCLEASE"/>
    <property type="match status" value="1"/>
</dbReference>
<dbReference type="EMBL" id="CAFBLJ010000049">
    <property type="protein sequence ID" value="CAB4871669.1"/>
    <property type="molecule type" value="Genomic_DNA"/>
</dbReference>
<accession>A0A6J6VBH9</accession>
<organism evidence="4">
    <name type="scientific">freshwater metagenome</name>
    <dbReference type="NCBI Taxonomy" id="449393"/>
    <lineage>
        <taxon>unclassified sequences</taxon>
        <taxon>metagenomes</taxon>
        <taxon>ecological metagenomes</taxon>
    </lineage>
</organism>
<sequence>MATARFLHAADLHLGSPLKSLGTRVSAEVHAMAKKQVNTVFQNLVNVAKSEQVDFVVLAGDIYDTADRDPGAQIRVNLGLRELSEAGIKVFLVHGNHDPLTPDYLSGRSLPDGVTVFPAGEVTSHIVTMSNGAQVTVAGISYKTAAEENNLARLFQSITGQTIVGVLHTNVGGNNQHGNYAPCSSADLQTSPVNYWALGHIHDRQVHETPKGYWAYPGNLQGRSTKATECGAKGVLIIDVHEDGSLGAPRFVPCDALRFQRLSVDLSAVTDLNDVSDIAIDALQEAVDAADGRSLMVRLEFIGSTLIYSDFAKKFNELQESILTTSPEIMGNGAVIKIRQSCRPLIDLAIERGRGTLLGDLLVELDRKTEEEVSDDLRSVVELLLVNALEGGK</sequence>
<dbReference type="EMBL" id="CAFBMF010000043">
    <property type="protein sequence ID" value="CAB4899316.1"/>
    <property type="molecule type" value="Genomic_DNA"/>
</dbReference>
<evidence type="ECO:0000259" key="2">
    <source>
        <dbReference type="Pfam" id="PF00149"/>
    </source>
</evidence>
<evidence type="ECO:0000313" key="7">
    <source>
        <dbReference type="EMBL" id="CAB4899316.1"/>
    </source>
</evidence>
<dbReference type="SUPFAM" id="SSF56300">
    <property type="entry name" value="Metallo-dependent phosphatases"/>
    <property type="match status" value="1"/>
</dbReference>
<dbReference type="AlphaFoldDB" id="A0A6J6VBH9"/>
<evidence type="ECO:0000256" key="1">
    <source>
        <dbReference type="ARBA" id="ARBA00022801"/>
    </source>
</evidence>
<dbReference type="InterPro" id="IPR029052">
    <property type="entry name" value="Metallo-depent_PP-like"/>
</dbReference>
<evidence type="ECO:0000313" key="3">
    <source>
        <dbReference type="EMBL" id="CAB4722251.1"/>
    </source>
</evidence>
<name>A0A6J6VBH9_9ZZZZ</name>
<reference evidence="4" key="1">
    <citation type="submission" date="2020-05" db="EMBL/GenBank/DDBJ databases">
        <authorList>
            <person name="Chiriac C."/>
            <person name="Salcher M."/>
            <person name="Ghai R."/>
            <person name="Kavagutti S V."/>
        </authorList>
    </citation>
    <scope>NUCLEOTIDE SEQUENCE</scope>
</reference>
<evidence type="ECO:0000313" key="5">
    <source>
        <dbReference type="EMBL" id="CAB4810031.1"/>
    </source>
</evidence>
<dbReference type="GO" id="GO:0016787">
    <property type="term" value="F:hydrolase activity"/>
    <property type="evidence" value="ECO:0007669"/>
    <property type="project" value="UniProtKB-KW"/>
</dbReference>